<feature type="transmembrane region" description="Helical" evidence="5">
    <location>
        <begin position="869"/>
        <end position="890"/>
    </location>
</feature>
<dbReference type="EnsemblMetazoa" id="SMAR010845-RA">
    <property type="protein sequence ID" value="SMAR010845-PA"/>
    <property type="gene ID" value="SMAR010845"/>
</dbReference>
<evidence type="ECO:0000256" key="4">
    <source>
        <dbReference type="ARBA" id="ARBA00023136"/>
    </source>
</evidence>
<proteinExistence type="predicted"/>
<dbReference type="PROSITE" id="PS50850">
    <property type="entry name" value="MFS"/>
    <property type="match status" value="1"/>
</dbReference>
<feature type="transmembrane region" description="Helical" evidence="5">
    <location>
        <begin position="758"/>
        <end position="781"/>
    </location>
</feature>
<feature type="transmembrane region" description="Helical" evidence="5">
    <location>
        <begin position="952"/>
        <end position="975"/>
    </location>
</feature>
<feature type="transmembrane region" description="Helical" evidence="5">
    <location>
        <begin position="411"/>
        <end position="430"/>
    </location>
</feature>
<dbReference type="Gene3D" id="1.20.1250.20">
    <property type="entry name" value="MFS general substrate transporter like domains"/>
    <property type="match status" value="2"/>
</dbReference>
<dbReference type="InterPro" id="IPR005828">
    <property type="entry name" value="MFS_sugar_transport-like"/>
</dbReference>
<feature type="transmembrane region" description="Helical" evidence="5">
    <location>
        <begin position="255"/>
        <end position="274"/>
    </location>
</feature>
<feature type="transmembrane region" description="Helical" evidence="5">
    <location>
        <begin position="20"/>
        <end position="41"/>
    </location>
</feature>
<reference evidence="7" key="2">
    <citation type="submission" date="2015-02" db="UniProtKB">
        <authorList>
            <consortium name="EnsemblMetazoa"/>
        </authorList>
    </citation>
    <scope>IDENTIFICATION</scope>
</reference>
<keyword evidence="8" id="KW-1185">Reference proteome</keyword>
<dbReference type="AlphaFoldDB" id="T1JAS4"/>
<dbReference type="STRING" id="126957.T1JAS4"/>
<sequence length="1097" mass="123508">MRFDDILKHLGDFGTYQKRVYYLVCIPIIFSAFHKLIWVFLGAVPPHRCLIPQFDVITNPVYDIPTKILNQSIPWDEKNLRWSQCEIYNVDENYSYFYGDTADRDDRLVSKCEETVYDFSQYQSTIVSEYNLVCSRNWLRAMAHSLYSIGEMVGGLAIGSASDKLGRKKVLLICLIGLSASGILVGVTKTFYAFLVFRMLVGVSAQAVILSCFVLGLEFVGPSKRVFAGIICNYFFAMAYVGMAVLAYCIRRWDYLQIAVSIPSIILCICLIWVPESARWLISVGRTEEAIAIIRKAAKVNGVKFPSLSIENIVLEQKTQKKTSPLDLIRNRTIRTTVLMVSYGWLRFAMVAPTTGTLHFRFVNSSVYYGLSLNTSNLGGNDYFNCLIAALVEFPAYTLCLFTMDYVGRRPLICISMLIGGVCLMVTLFIPIEMTALTITMAMLGKFGITASYATIFVMAAELYPTGLRNAALGLNSVSSRIGNVITSFIVLLADYWKPLPLIVLGAMSCSAGLLVLFLPETKGKTLPETVEDAENISLDEAFEDVGDFGAYQKKLYCFLLITATFPAMQRWLWDFITVPPPHRCKFPFEVNSTVSFQPDVSENGVTAYSQLALHPCRSYNVNNVNNVSDILVSNNDNTSQYCSAWIYDTSGERTLGIVPEFNLVCQRNSFILLSKKIYEWCELSGYLFWGILSDRFGRKKIFFFALILQSLSGFLAGMVASLSGVIAMRGAIGFCTAGCFIGAILRMEFIGPSMRMVTGMMDCAMASAGQILLAILVVSLSKWRHVQIVSSIPSFLFLSCWWFVPESARWLLAHKKEREARRLISKMANKNRKELTIDSYESEDEQNRRIHQSNPINLCCFSETRMRLVILIAMWLSNSIAFHCISYRWMPEMHRDRLVHFVLNALIEQPAFILCLFTLNRFGRRFPIGVAMTTTGILLAIYAVIPLDLNYLLLAILIFSKISCTTVFAGLYVYSIELQSTALRGSALGILFSCQMAGEVISLPIQYLSDIWAPLPIALVAATSGVIGFLVFLLPETTGYYMPDRLQDVEIDRNDEQEEENAFSGRRVSIYLRNPTPLFKKKELNQEDENQDFVQL</sequence>
<dbReference type="SUPFAM" id="SSF103473">
    <property type="entry name" value="MFS general substrate transporter"/>
    <property type="match status" value="2"/>
</dbReference>
<feature type="transmembrane region" description="Helical" evidence="5">
    <location>
        <begin position="436"/>
        <end position="461"/>
    </location>
</feature>
<dbReference type="PhylomeDB" id="T1JAS4"/>
<evidence type="ECO:0000256" key="1">
    <source>
        <dbReference type="ARBA" id="ARBA00004141"/>
    </source>
</evidence>
<feature type="transmembrane region" description="Helical" evidence="5">
    <location>
        <begin position="193"/>
        <end position="215"/>
    </location>
</feature>
<dbReference type="GO" id="GO:0016020">
    <property type="term" value="C:membrane"/>
    <property type="evidence" value="ECO:0007669"/>
    <property type="project" value="UniProtKB-SubCell"/>
</dbReference>
<dbReference type="OMA" id="KPDFRCV"/>
<reference evidence="8" key="1">
    <citation type="submission" date="2011-05" db="EMBL/GenBank/DDBJ databases">
        <authorList>
            <person name="Richards S.R."/>
            <person name="Qu J."/>
            <person name="Jiang H."/>
            <person name="Jhangiani S.N."/>
            <person name="Agravi P."/>
            <person name="Goodspeed R."/>
            <person name="Gross S."/>
            <person name="Mandapat C."/>
            <person name="Jackson L."/>
            <person name="Mathew T."/>
            <person name="Pu L."/>
            <person name="Thornton R."/>
            <person name="Saada N."/>
            <person name="Wilczek-Boney K.B."/>
            <person name="Lee S."/>
            <person name="Kovar C."/>
            <person name="Wu Y."/>
            <person name="Scherer S.E."/>
            <person name="Worley K.C."/>
            <person name="Muzny D.M."/>
            <person name="Gibbs R."/>
        </authorList>
    </citation>
    <scope>NUCLEOTIDE SEQUENCE</scope>
    <source>
        <strain evidence="8">Brora</strain>
    </source>
</reference>
<feature type="transmembrane region" description="Helical" evidence="5">
    <location>
        <begin position="927"/>
        <end position="946"/>
    </location>
</feature>
<dbReference type="Pfam" id="PF00083">
    <property type="entry name" value="Sugar_tr"/>
    <property type="match status" value="2"/>
</dbReference>
<evidence type="ECO:0000256" key="2">
    <source>
        <dbReference type="ARBA" id="ARBA00022692"/>
    </source>
</evidence>
<feature type="transmembrane region" description="Helical" evidence="5">
    <location>
        <begin position="500"/>
        <end position="519"/>
    </location>
</feature>
<keyword evidence="3 5" id="KW-1133">Transmembrane helix</keyword>
<evidence type="ECO:0000256" key="5">
    <source>
        <dbReference type="SAM" id="Phobius"/>
    </source>
</evidence>
<feature type="transmembrane region" description="Helical" evidence="5">
    <location>
        <begin position="987"/>
        <end position="1006"/>
    </location>
</feature>
<feature type="transmembrane region" description="Helical" evidence="5">
    <location>
        <begin position="382"/>
        <end position="404"/>
    </location>
</feature>
<dbReference type="FunFam" id="1.20.1250.20:FF:000023">
    <property type="entry name" value="Solute carrier family 22 member 6"/>
    <property type="match status" value="1"/>
</dbReference>
<name>T1JAS4_STRMM</name>
<dbReference type="GO" id="GO:0022857">
    <property type="term" value="F:transmembrane transporter activity"/>
    <property type="evidence" value="ECO:0007669"/>
    <property type="project" value="InterPro"/>
</dbReference>
<feature type="transmembrane region" description="Helical" evidence="5">
    <location>
        <begin position="1012"/>
        <end position="1035"/>
    </location>
</feature>
<evidence type="ECO:0000313" key="8">
    <source>
        <dbReference type="Proteomes" id="UP000014500"/>
    </source>
</evidence>
<feature type="transmembrane region" description="Helical" evidence="5">
    <location>
        <begin position="338"/>
        <end position="362"/>
    </location>
</feature>
<dbReference type="CDD" id="cd17317">
    <property type="entry name" value="MFS_SLC22"/>
    <property type="match status" value="1"/>
</dbReference>
<evidence type="ECO:0000256" key="3">
    <source>
        <dbReference type="ARBA" id="ARBA00022989"/>
    </source>
</evidence>
<dbReference type="PANTHER" id="PTHR24064">
    <property type="entry name" value="SOLUTE CARRIER FAMILY 22 MEMBER"/>
    <property type="match status" value="1"/>
</dbReference>
<feature type="transmembrane region" description="Helical" evidence="5">
    <location>
        <begin position="793"/>
        <end position="813"/>
    </location>
</feature>
<feature type="transmembrane region" description="Helical" evidence="5">
    <location>
        <begin position="702"/>
        <end position="721"/>
    </location>
</feature>
<feature type="transmembrane region" description="Helical" evidence="5">
    <location>
        <begin position="473"/>
        <end position="494"/>
    </location>
</feature>
<feature type="domain" description="Major facilitator superfamily (MFS) profile" evidence="6">
    <location>
        <begin position="92"/>
        <end position="524"/>
    </location>
</feature>
<dbReference type="eggNOG" id="KOG0255">
    <property type="taxonomic scope" value="Eukaryota"/>
</dbReference>
<keyword evidence="4 5" id="KW-0472">Membrane</keyword>
<dbReference type="InterPro" id="IPR036259">
    <property type="entry name" value="MFS_trans_sf"/>
</dbReference>
<evidence type="ECO:0000259" key="6">
    <source>
        <dbReference type="PROSITE" id="PS50850"/>
    </source>
</evidence>
<accession>T1JAS4</accession>
<dbReference type="EMBL" id="JH432004">
    <property type="status" value="NOT_ANNOTATED_CDS"/>
    <property type="molecule type" value="Genomic_DNA"/>
</dbReference>
<feature type="transmembrane region" description="Helical" evidence="5">
    <location>
        <begin position="902"/>
        <end position="920"/>
    </location>
</feature>
<comment type="subcellular location">
    <subcellularLocation>
        <location evidence="1">Membrane</location>
        <topology evidence="1">Multi-pass membrane protein</topology>
    </subcellularLocation>
</comment>
<protein>
    <recommendedName>
        <fullName evidence="6">Major facilitator superfamily (MFS) profile domain-containing protein</fullName>
    </recommendedName>
</protein>
<feature type="transmembrane region" description="Helical" evidence="5">
    <location>
        <begin position="727"/>
        <end position="746"/>
    </location>
</feature>
<dbReference type="InterPro" id="IPR020846">
    <property type="entry name" value="MFS_dom"/>
</dbReference>
<feature type="transmembrane region" description="Helical" evidence="5">
    <location>
        <begin position="170"/>
        <end position="187"/>
    </location>
</feature>
<evidence type="ECO:0000313" key="7">
    <source>
        <dbReference type="EnsemblMetazoa" id="SMAR010845-PA"/>
    </source>
</evidence>
<feature type="transmembrane region" description="Helical" evidence="5">
    <location>
        <begin position="227"/>
        <end position="249"/>
    </location>
</feature>
<dbReference type="HOGENOM" id="CLU_293071_0_0_1"/>
<organism evidence="7 8">
    <name type="scientific">Strigamia maritima</name>
    <name type="common">European centipede</name>
    <name type="synonym">Geophilus maritimus</name>
    <dbReference type="NCBI Taxonomy" id="126957"/>
    <lineage>
        <taxon>Eukaryota</taxon>
        <taxon>Metazoa</taxon>
        <taxon>Ecdysozoa</taxon>
        <taxon>Arthropoda</taxon>
        <taxon>Myriapoda</taxon>
        <taxon>Chilopoda</taxon>
        <taxon>Pleurostigmophora</taxon>
        <taxon>Geophilomorpha</taxon>
        <taxon>Linotaeniidae</taxon>
        <taxon>Strigamia</taxon>
    </lineage>
</organism>
<keyword evidence="2 5" id="KW-0812">Transmembrane</keyword>
<dbReference type="Proteomes" id="UP000014500">
    <property type="component" value="Unassembled WGS sequence"/>
</dbReference>